<evidence type="ECO:0000256" key="10">
    <source>
        <dbReference type="SAM" id="SignalP"/>
    </source>
</evidence>
<proteinExistence type="inferred from homology"/>
<dbReference type="FunFam" id="1.20.1280.290:FF:000006">
    <property type="entry name" value="mannose-P-dolichol utilization defect 1 protein"/>
    <property type="match status" value="1"/>
</dbReference>
<evidence type="ECO:0000256" key="7">
    <source>
        <dbReference type="ARBA" id="ARBA00038475"/>
    </source>
</evidence>
<dbReference type="InterPro" id="IPR006603">
    <property type="entry name" value="PQ-loop_rpt"/>
</dbReference>
<feature type="transmembrane region" description="Helical" evidence="9">
    <location>
        <begin position="137"/>
        <end position="155"/>
    </location>
</feature>
<dbReference type="PIRSF" id="PIRSF023381">
    <property type="entry name" value="MannP-dilichol_defect-1p"/>
    <property type="match status" value="1"/>
</dbReference>
<gene>
    <name evidence="11" type="ORF">BC938DRAFT_483735</name>
</gene>
<organism evidence="11 12">
    <name type="scientific">Jimgerdemannia flammicorona</name>
    <dbReference type="NCBI Taxonomy" id="994334"/>
    <lineage>
        <taxon>Eukaryota</taxon>
        <taxon>Fungi</taxon>
        <taxon>Fungi incertae sedis</taxon>
        <taxon>Mucoromycota</taxon>
        <taxon>Mucoromycotina</taxon>
        <taxon>Endogonomycetes</taxon>
        <taxon>Endogonales</taxon>
        <taxon>Endogonaceae</taxon>
        <taxon>Jimgerdemannia</taxon>
    </lineage>
</organism>
<feature type="transmembrane region" description="Helical" evidence="9">
    <location>
        <begin position="76"/>
        <end position="97"/>
    </location>
</feature>
<dbReference type="InterPro" id="IPR016817">
    <property type="entry name" value="MannP-dilichol_defect-1"/>
</dbReference>
<feature type="chain" id="PRO_5019435478" description="Mannose-P-dolichol utilization defect 1 protein homolog" evidence="10">
    <location>
        <begin position="23"/>
        <end position="285"/>
    </location>
</feature>
<feature type="transmembrane region" description="Helical" evidence="9">
    <location>
        <begin position="160"/>
        <end position="176"/>
    </location>
</feature>
<evidence type="ECO:0000256" key="4">
    <source>
        <dbReference type="ARBA" id="ARBA00022737"/>
    </source>
</evidence>
<protein>
    <recommendedName>
        <fullName evidence="8">Mannose-P-dolichol utilization defect 1 protein homolog</fullName>
    </recommendedName>
</protein>
<keyword evidence="2" id="KW-0813">Transport</keyword>
<keyword evidence="12" id="KW-1185">Reference proteome</keyword>
<evidence type="ECO:0000256" key="3">
    <source>
        <dbReference type="ARBA" id="ARBA00022692"/>
    </source>
</evidence>
<evidence type="ECO:0000256" key="9">
    <source>
        <dbReference type="SAM" id="Phobius"/>
    </source>
</evidence>
<evidence type="ECO:0000256" key="2">
    <source>
        <dbReference type="ARBA" id="ARBA00022448"/>
    </source>
</evidence>
<dbReference type="GO" id="GO:0016020">
    <property type="term" value="C:membrane"/>
    <property type="evidence" value="ECO:0007669"/>
    <property type="project" value="UniProtKB-SubCell"/>
</dbReference>
<dbReference type="AlphaFoldDB" id="A0A433QBD0"/>
<dbReference type="Gene3D" id="1.20.1280.290">
    <property type="match status" value="2"/>
</dbReference>
<keyword evidence="3 8" id="KW-0812">Transmembrane</keyword>
<dbReference type="EMBL" id="RBNJ01009078">
    <property type="protein sequence ID" value="RUS27082.1"/>
    <property type="molecule type" value="Genomic_DNA"/>
</dbReference>
<sequence>MPAHSFSTLLFLLTFLATQTSQLPIPYEGYFPRKNLLPPPLRDPLVALIDEKCYTSLIENFNLTDLGCIKYAISKALGFGIVLGGAIVKIPQILTIISSSSAEGLSLAAYYLESLSCVITLVYNYRQGNPFSTYGEVLFLSLQNIAITLLILAYARRQSALVASAVAILLVAKALLSPDIVGPGWMQTLYAATIPINLASKVPQIYTNWSNGSTGKLSAFAVLNYFLGSTARVFTTITELDDPLVLAGNVLASLFNGILAFQLIYYWRKNKGIPPQVMEEVKKAD</sequence>
<comment type="caution">
    <text evidence="11">The sequence shown here is derived from an EMBL/GenBank/DDBJ whole genome shotgun (WGS) entry which is preliminary data.</text>
</comment>
<evidence type="ECO:0000256" key="1">
    <source>
        <dbReference type="ARBA" id="ARBA00004141"/>
    </source>
</evidence>
<dbReference type="Proteomes" id="UP000274822">
    <property type="component" value="Unassembled WGS sequence"/>
</dbReference>
<evidence type="ECO:0000256" key="6">
    <source>
        <dbReference type="ARBA" id="ARBA00023136"/>
    </source>
</evidence>
<evidence type="ECO:0000313" key="12">
    <source>
        <dbReference type="Proteomes" id="UP000274822"/>
    </source>
</evidence>
<keyword evidence="4" id="KW-0677">Repeat</keyword>
<comment type="similarity">
    <text evidence="7 8">Belongs to the MPDU1 (TC 2.A.43.3) family.</text>
</comment>
<dbReference type="SMART" id="SM00679">
    <property type="entry name" value="CTNS"/>
    <property type="match status" value="2"/>
</dbReference>
<keyword evidence="10" id="KW-0732">Signal</keyword>
<keyword evidence="6 8" id="KW-0472">Membrane</keyword>
<comment type="subcellular location">
    <subcellularLocation>
        <location evidence="1 8">Membrane</location>
        <topology evidence="1 8">Multi-pass membrane protein</topology>
    </subcellularLocation>
</comment>
<dbReference type="PANTHER" id="PTHR12226:SF2">
    <property type="entry name" value="MANNOSE-P-DOLICHOL UTILIZATION DEFECT 1 PROTEIN"/>
    <property type="match status" value="1"/>
</dbReference>
<name>A0A433QBD0_9FUNG</name>
<feature type="signal peptide" evidence="10">
    <location>
        <begin position="1"/>
        <end position="22"/>
    </location>
</feature>
<keyword evidence="5 8" id="KW-1133">Transmembrane helix</keyword>
<evidence type="ECO:0000256" key="5">
    <source>
        <dbReference type="ARBA" id="ARBA00022989"/>
    </source>
</evidence>
<reference evidence="11 12" key="1">
    <citation type="journal article" date="2018" name="New Phytol.">
        <title>Phylogenomics of Endogonaceae and evolution of mycorrhizas within Mucoromycota.</title>
        <authorList>
            <person name="Chang Y."/>
            <person name="Desiro A."/>
            <person name="Na H."/>
            <person name="Sandor L."/>
            <person name="Lipzen A."/>
            <person name="Clum A."/>
            <person name="Barry K."/>
            <person name="Grigoriev I.V."/>
            <person name="Martin F.M."/>
            <person name="Stajich J.E."/>
            <person name="Smith M.E."/>
            <person name="Bonito G."/>
            <person name="Spatafora J.W."/>
        </authorList>
    </citation>
    <scope>NUCLEOTIDE SEQUENCE [LARGE SCALE GENOMIC DNA]</scope>
    <source>
        <strain evidence="11 12">AD002</strain>
    </source>
</reference>
<feature type="transmembrane region" description="Helical" evidence="9">
    <location>
        <begin position="244"/>
        <end position="267"/>
    </location>
</feature>
<dbReference type="Pfam" id="PF04193">
    <property type="entry name" value="PQ-loop"/>
    <property type="match status" value="2"/>
</dbReference>
<accession>A0A433QBD0</accession>
<dbReference type="PANTHER" id="PTHR12226">
    <property type="entry name" value="MANNOSE-P-DOLICHOL UTILIZATION DEFECT 1 LEC35 -RELATED"/>
    <property type="match status" value="1"/>
</dbReference>
<evidence type="ECO:0000256" key="8">
    <source>
        <dbReference type="PIRNR" id="PIRNR023381"/>
    </source>
</evidence>
<evidence type="ECO:0000313" key="11">
    <source>
        <dbReference type="EMBL" id="RUS27082.1"/>
    </source>
</evidence>